<dbReference type="PANTHER" id="PTHR46637:SF1">
    <property type="entry name" value="BLL5188 PROTEIN"/>
    <property type="match status" value="1"/>
</dbReference>
<dbReference type="InterPro" id="IPR025161">
    <property type="entry name" value="IS402-like_dom"/>
</dbReference>
<feature type="region of interest" description="Disordered" evidence="1">
    <location>
        <begin position="118"/>
        <end position="143"/>
    </location>
</feature>
<keyword evidence="4" id="KW-1185">Reference proteome</keyword>
<dbReference type="OrthoDB" id="215598at2"/>
<dbReference type="PANTHER" id="PTHR46637">
    <property type="entry name" value="TIS1421-TRANSPOSASE PROTEIN A"/>
    <property type="match status" value="1"/>
</dbReference>
<gene>
    <name evidence="3" type="ORF">OJF2_63300</name>
</gene>
<feature type="domain" description="Insertion element IS402-like" evidence="2">
    <location>
        <begin position="18"/>
        <end position="92"/>
    </location>
</feature>
<proteinExistence type="predicted"/>
<dbReference type="Pfam" id="PF13340">
    <property type="entry name" value="DUF4096"/>
    <property type="match status" value="1"/>
</dbReference>
<dbReference type="KEGG" id="agv:OJF2_63300"/>
<dbReference type="InterPro" id="IPR052909">
    <property type="entry name" value="Transposase_6_like"/>
</dbReference>
<sequence length="143" mass="16263">MARRKTQVPPLETIREIPDELWARIEPTLLEFWPAKATGRPPAEWRRMLEGIIFRMRSGCQWGQLPERFGPKSTVHGWFRRWAEGGVLEEIWAVILAECDELGGGDWRWQSADAMLGKARSGGGERRAGTPPTAARRAPRRAC</sequence>
<accession>A0A5B9WBY7</accession>
<evidence type="ECO:0000256" key="1">
    <source>
        <dbReference type="SAM" id="MobiDB-lite"/>
    </source>
</evidence>
<organism evidence="3 4">
    <name type="scientific">Aquisphaera giovannonii</name>
    <dbReference type="NCBI Taxonomy" id="406548"/>
    <lineage>
        <taxon>Bacteria</taxon>
        <taxon>Pseudomonadati</taxon>
        <taxon>Planctomycetota</taxon>
        <taxon>Planctomycetia</taxon>
        <taxon>Isosphaerales</taxon>
        <taxon>Isosphaeraceae</taxon>
        <taxon>Aquisphaera</taxon>
    </lineage>
</organism>
<dbReference type="EMBL" id="CP042997">
    <property type="protein sequence ID" value="QEH37739.1"/>
    <property type="molecule type" value="Genomic_DNA"/>
</dbReference>
<name>A0A5B9WBY7_9BACT</name>
<protein>
    <recommendedName>
        <fullName evidence="2">Insertion element IS402-like domain-containing protein</fullName>
    </recommendedName>
</protein>
<evidence type="ECO:0000313" key="3">
    <source>
        <dbReference type="EMBL" id="QEH37739.1"/>
    </source>
</evidence>
<reference evidence="3 4" key="1">
    <citation type="submission" date="2019-08" db="EMBL/GenBank/DDBJ databases">
        <title>Deep-cultivation of Planctomycetes and their phenomic and genomic characterization uncovers novel biology.</title>
        <authorList>
            <person name="Wiegand S."/>
            <person name="Jogler M."/>
            <person name="Boedeker C."/>
            <person name="Pinto D."/>
            <person name="Vollmers J."/>
            <person name="Rivas-Marin E."/>
            <person name="Kohn T."/>
            <person name="Peeters S.H."/>
            <person name="Heuer A."/>
            <person name="Rast P."/>
            <person name="Oberbeckmann S."/>
            <person name="Bunk B."/>
            <person name="Jeske O."/>
            <person name="Meyerdierks A."/>
            <person name="Storesund J.E."/>
            <person name="Kallscheuer N."/>
            <person name="Luecker S."/>
            <person name="Lage O.M."/>
            <person name="Pohl T."/>
            <person name="Merkel B.J."/>
            <person name="Hornburger P."/>
            <person name="Mueller R.-W."/>
            <person name="Bruemmer F."/>
            <person name="Labrenz M."/>
            <person name="Spormann A.M."/>
            <person name="Op den Camp H."/>
            <person name="Overmann J."/>
            <person name="Amann R."/>
            <person name="Jetten M.S.M."/>
            <person name="Mascher T."/>
            <person name="Medema M.H."/>
            <person name="Devos D.P."/>
            <person name="Kaster A.-K."/>
            <person name="Ovreas L."/>
            <person name="Rohde M."/>
            <person name="Galperin M.Y."/>
            <person name="Jogler C."/>
        </authorList>
    </citation>
    <scope>NUCLEOTIDE SEQUENCE [LARGE SCALE GENOMIC DNA]</scope>
    <source>
        <strain evidence="3 4">OJF2</strain>
    </source>
</reference>
<dbReference type="AlphaFoldDB" id="A0A5B9WBY7"/>
<evidence type="ECO:0000259" key="2">
    <source>
        <dbReference type="Pfam" id="PF13340"/>
    </source>
</evidence>
<evidence type="ECO:0000313" key="4">
    <source>
        <dbReference type="Proteomes" id="UP000324233"/>
    </source>
</evidence>
<dbReference type="Proteomes" id="UP000324233">
    <property type="component" value="Chromosome"/>
</dbReference>